<dbReference type="InterPro" id="IPR052718">
    <property type="entry name" value="NmrA-type_oxidoreductase"/>
</dbReference>
<dbReference type="PANTHER" id="PTHR47129:SF1">
    <property type="entry name" value="NMRA-LIKE DOMAIN-CONTAINING PROTEIN"/>
    <property type="match status" value="1"/>
</dbReference>
<dbReference type="eggNOG" id="COG0702">
    <property type="taxonomic scope" value="Bacteria"/>
</dbReference>
<sequence length="314" mass="34747">MLRKIIINGIDGNFGNLVAKNIQKLVPDTQLIFTVPTVKKLSEYSGSAVQVKVADFNSRENLTAVFKDASKVLLISMPFVGAKRRAAHQNAIAACVAANVKQVIYTSVISASNPLNPSIENIDHGYTESIIQNSPLDYIILRNSLFAEAFITDYFRLVAAGERVAAKNMGEGRVAFISRRDAALAAAAALNNTLLHREILNINGRVPLTFKEFLNIGNKVTGNDIEYQQQTDEEMYAYFDKIKVPRTTDGDFSKSPLKETSEGMVSFGTTVREGYLDIPVNDFSTLTNCQPRTLKYMFEHAADFQLGARHPTEK</sequence>
<proteinExistence type="predicted"/>
<organism evidence="2 3">
    <name type="scientific">Liquorilactobacillus sucicola DSM 21376 = JCM 15457</name>
    <dbReference type="NCBI Taxonomy" id="1423806"/>
    <lineage>
        <taxon>Bacteria</taxon>
        <taxon>Bacillati</taxon>
        <taxon>Bacillota</taxon>
        <taxon>Bacilli</taxon>
        <taxon>Lactobacillales</taxon>
        <taxon>Lactobacillaceae</taxon>
        <taxon>Liquorilactobacillus</taxon>
    </lineage>
</organism>
<reference evidence="2 3" key="1">
    <citation type="journal article" date="2015" name="Genome Announc.">
        <title>Expanding the biotechnology potential of lactobacilli through comparative genomics of 213 strains and associated genera.</title>
        <authorList>
            <person name="Sun Z."/>
            <person name="Harris H.M."/>
            <person name="McCann A."/>
            <person name="Guo C."/>
            <person name="Argimon S."/>
            <person name="Zhang W."/>
            <person name="Yang X."/>
            <person name="Jeffery I.B."/>
            <person name="Cooney J.C."/>
            <person name="Kagawa T.F."/>
            <person name="Liu W."/>
            <person name="Song Y."/>
            <person name="Salvetti E."/>
            <person name="Wrobel A."/>
            <person name="Rasinkangas P."/>
            <person name="Parkhill J."/>
            <person name="Rea M.C."/>
            <person name="O'Sullivan O."/>
            <person name="Ritari J."/>
            <person name="Douillard F.P."/>
            <person name="Paul Ross R."/>
            <person name="Yang R."/>
            <person name="Briner A.E."/>
            <person name="Felis G.E."/>
            <person name="de Vos W.M."/>
            <person name="Barrangou R."/>
            <person name="Klaenhammer T.R."/>
            <person name="Caufield P.W."/>
            <person name="Cui Y."/>
            <person name="Zhang H."/>
            <person name="O'Toole P.W."/>
        </authorList>
    </citation>
    <scope>NUCLEOTIDE SEQUENCE [LARGE SCALE GENOMIC DNA]</scope>
    <source>
        <strain evidence="2 3">DSM 21376</strain>
    </source>
</reference>
<comment type="caution">
    <text evidence="2">The sequence shown here is derived from an EMBL/GenBank/DDBJ whole genome shotgun (WGS) entry which is preliminary data.</text>
</comment>
<dbReference type="Proteomes" id="UP000050961">
    <property type="component" value="Unassembled WGS sequence"/>
</dbReference>
<evidence type="ECO:0000259" key="1">
    <source>
        <dbReference type="Pfam" id="PF13460"/>
    </source>
</evidence>
<gene>
    <name evidence="2" type="ORF">FD15_GL001343</name>
</gene>
<accession>A0A023CW25</accession>
<feature type="domain" description="NAD(P)-binding" evidence="1">
    <location>
        <begin position="11"/>
        <end position="192"/>
    </location>
</feature>
<dbReference type="InterPro" id="IPR036291">
    <property type="entry name" value="NAD(P)-bd_dom_sf"/>
</dbReference>
<dbReference type="Gene3D" id="3.90.25.10">
    <property type="entry name" value="UDP-galactose 4-epimerase, domain 1"/>
    <property type="match status" value="1"/>
</dbReference>
<evidence type="ECO:0000313" key="2">
    <source>
        <dbReference type="EMBL" id="KRN06147.1"/>
    </source>
</evidence>
<evidence type="ECO:0000313" key="3">
    <source>
        <dbReference type="Proteomes" id="UP000050961"/>
    </source>
</evidence>
<dbReference type="Pfam" id="PF13460">
    <property type="entry name" value="NAD_binding_10"/>
    <property type="match status" value="1"/>
</dbReference>
<dbReference type="InterPro" id="IPR016040">
    <property type="entry name" value="NAD(P)-bd_dom"/>
</dbReference>
<dbReference type="STRING" id="1423806.FD15_GL001343"/>
<keyword evidence="3" id="KW-1185">Reference proteome</keyword>
<dbReference type="PATRIC" id="fig|1423806.3.peg.1364"/>
<dbReference type="EMBL" id="AYZF01000013">
    <property type="protein sequence ID" value="KRN06147.1"/>
    <property type="molecule type" value="Genomic_DNA"/>
</dbReference>
<dbReference type="AlphaFoldDB" id="A0A023CW25"/>
<dbReference type="SUPFAM" id="SSF51735">
    <property type="entry name" value="NAD(P)-binding Rossmann-fold domains"/>
    <property type="match status" value="1"/>
</dbReference>
<name>A0A023CW25_9LACO</name>
<dbReference type="Gene3D" id="3.40.50.720">
    <property type="entry name" value="NAD(P)-binding Rossmann-like Domain"/>
    <property type="match status" value="1"/>
</dbReference>
<protein>
    <submittedName>
        <fullName evidence="2">NmrA-like protein</fullName>
    </submittedName>
</protein>
<dbReference type="PANTHER" id="PTHR47129">
    <property type="entry name" value="QUINONE OXIDOREDUCTASE 2"/>
    <property type="match status" value="1"/>
</dbReference>